<sequence length="274" mass="29399">MKNRPILRALLATALTLLPLGNAVQAQFLGRSADDVVQVRLMEGWRIENGRHMAAIQITLAPGWKTYWRAPGEGGIPPRVRLDRAEGVTGMRIHWPRPEVFFANGIRSIGYRDDVILPIEFSVSDSGAIEIDGRIDLGVCEDVCMPVTLDLEGLLPPQGSRDALIAAALSDRPLTRAEAGAGAATCRITPISDGLRVEAQMRVPPVGNDETVVFELPDPGIWISGASMQRDGDTVTATADVVPADAGPFAMNRSDLRITVLGTRMAVELLGCTG</sequence>
<accession>A0A3L9YCH3</accession>
<dbReference type="Pfam" id="PF11412">
    <property type="entry name" value="DsbD_N"/>
    <property type="match status" value="1"/>
</dbReference>
<gene>
    <name evidence="3" type="ORF">D9R08_01900</name>
</gene>
<keyword evidence="4" id="KW-1185">Reference proteome</keyword>
<dbReference type="EMBL" id="RCNT01000001">
    <property type="protein sequence ID" value="RMA43706.1"/>
    <property type="molecule type" value="Genomic_DNA"/>
</dbReference>
<dbReference type="Proteomes" id="UP000281343">
    <property type="component" value="Unassembled WGS sequence"/>
</dbReference>
<evidence type="ECO:0000259" key="2">
    <source>
        <dbReference type="Pfam" id="PF11412"/>
    </source>
</evidence>
<organism evidence="3 4">
    <name type="scientific">Rhodophyticola porphyridii</name>
    <dbReference type="NCBI Taxonomy" id="1852017"/>
    <lineage>
        <taxon>Bacteria</taxon>
        <taxon>Pseudomonadati</taxon>
        <taxon>Pseudomonadota</taxon>
        <taxon>Alphaproteobacteria</taxon>
        <taxon>Rhodobacterales</taxon>
        <taxon>Roseobacteraceae</taxon>
        <taxon>Rhodophyticola</taxon>
    </lineage>
</organism>
<name>A0A3L9YCH3_9RHOB</name>
<feature type="domain" description="Thiol:disulfide interchange protein DsbD N-terminal" evidence="2">
    <location>
        <begin position="48"/>
        <end position="152"/>
    </location>
</feature>
<dbReference type="RefSeq" id="WP_121896296.1">
    <property type="nucleotide sequence ID" value="NZ_RCNT01000001.1"/>
</dbReference>
<evidence type="ECO:0000313" key="4">
    <source>
        <dbReference type="Proteomes" id="UP000281343"/>
    </source>
</evidence>
<dbReference type="InterPro" id="IPR028250">
    <property type="entry name" value="DsbDN"/>
</dbReference>
<protein>
    <recommendedName>
        <fullName evidence="2">Thiol:disulfide interchange protein DsbD N-terminal domain-containing protein</fullName>
    </recommendedName>
</protein>
<dbReference type="OrthoDB" id="9811036at2"/>
<feature type="signal peptide" evidence="1">
    <location>
        <begin position="1"/>
        <end position="26"/>
    </location>
</feature>
<evidence type="ECO:0000256" key="1">
    <source>
        <dbReference type="SAM" id="SignalP"/>
    </source>
</evidence>
<keyword evidence="1" id="KW-0732">Signal</keyword>
<proteinExistence type="predicted"/>
<evidence type="ECO:0000313" key="3">
    <source>
        <dbReference type="EMBL" id="RMA43706.1"/>
    </source>
</evidence>
<comment type="caution">
    <text evidence="3">The sequence shown here is derived from an EMBL/GenBank/DDBJ whole genome shotgun (WGS) entry which is preliminary data.</text>
</comment>
<dbReference type="AlphaFoldDB" id="A0A3L9YCH3"/>
<feature type="chain" id="PRO_5018195470" description="Thiol:disulfide interchange protein DsbD N-terminal domain-containing protein" evidence="1">
    <location>
        <begin position="27"/>
        <end position="274"/>
    </location>
</feature>
<reference evidence="3 4" key="1">
    <citation type="submission" date="2018-10" db="EMBL/GenBank/DDBJ databases">
        <authorList>
            <person name="Jung H.S."/>
            <person name="Jeon C.O."/>
        </authorList>
    </citation>
    <scope>NUCLEOTIDE SEQUENCE [LARGE SCALE GENOMIC DNA]</scope>
    <source>
        <strain evidence="3 4">MA-7-27</strain>
    </source>
</reference>